<evidence type="ECO:0000313" key="2">
    <source>
        <dbReference type="Proteomes" id="UP000784294"/>
    </source>
</evidence>
<dbReference type="Proteomes" id="UP000784294">
    <property type="component" value="Unassembled WGS sequence"/>
</dbReference>
<organism evidence="1 2">
    <name type="scientific">Protopolystoma xenopodis</name>
    <dbReference type="NCBI Taxonomy" id="117903"/>
    <lineage>
        <taxon>Eukaryota</taxon>
        <taxon>Metazoa</taxon>
        <taxon>Spiralia</taxon>
        <taxon>Lophotrochozoa</taxon>
        <taxon>Platyhelminthes</taxon>
        <taxon>Monogenea</taxon>
        <taxon>Polyopisthocotylea</taxon>
        <taxon>Polystomatidea</taxon>
        <taxon>Polystomatidae</taxon>
        <taxon>Protopolystoma</taxon>
    </lineage>
</organism>
<gene>
    <name evidence="1" type="ORF">PXEA_LOCUS14171</name>
</gene>
<accession>A0A448WUP3</accession>
<dbReference type="EMBL" id="CAAALY010047780">
    <property type="protein sequence ID" value="VEL20731.1"/>
    <property type="molecule type" value="Genomic_DNA"/>
</dbReference>
<proteinExistence type="predicted"/>
<comment type="caution">
    <text evidence="1">The sequence shown here is derived from an EMBL/GenBank/DDBJ whole genome shotgun (WGS) entry which is preliminary data.</text>
</comment>
<dbReference type="AlphaFoldDB" id="A0A448WUP3"/>
<keyword evidence="2" id="KW-1185">Reference proteome</keyword>
<protein>
    <submittedName>
        <fullName evidence="1">Uncharacterized protein</fullName>
    </submittedName>
</protein>
<name>A0A448WUP3_9PLAT</name>
<evidence type="ECO:0000313" key="1">
    <source>
        <dbReference type="EMBL" id="VEL20731.1"/>
    </source>
</evidence>
<reference evidence="1" key="1">
    <citation type="submission" date="2018-11" db="EMBL/GenBank/DDBJ databases">
        <authorList>
            <consortium name="Pathogen Informatics"/>
        </authorList>
    </citation>
    <scope>NUCLEOTIDE SEQUENCE</scope>
</reference>
<sequence>MARLSDDAGRTSWIVDCSWSDFGNDHADTGLRTRCVHPVLPTNMTKLQKQGQTTSIQ</sequence>